<dbReference type="EMBL" id="UOEU01000117">
    <property type="protein sequence ID" value="VAW30949.1"/>
    <property type="molecule type" value="Genomic_DNA"/>
</dbReference>
<name>A0A3B0V258_9ZZZZ</name>
<dbReference type="AlphaFoldDB" id="A0A3B0V258"/>
<reference evidence="1" key="1">
    <citation type="submission" date="2018-06" db="EMBL/GenBank/DDBJ databases">
        <authorList>
            <person name="Zhirakovskaya E."/>
        </authorList>
    </citation>
    <scope>NUCLEOTIDE SEQUENCE</scope>
</reference>
<organism evidence="1">
    <name type="scientific">hydrothermal vent metagenome</name>
    <dbReference type="NCBI Taxonomy" id="652676"/>
    <lineage>
        <taxon>unclassified sequences</taxon>
        <taxon>metagenomes</taxon>
        <taxon>ecological metagenomes</taxon>
    </lineage>
</organism>
<accession>A0A3B0V258</accession>
<protein>
    <submittedName>
        <fullName evidence="1">Uncharacterized protein</fullName>
    </submittedName>
</protein>
<gene>
    <name evidence="1" type="ORF">MNBD_CHLOROFLEXI01-560</name>
</gene>
<proteinExistence type="predicted"/>
<evidence type="ECO:0000313" key="1">
    <source>
        <dbReference type="EMBL" id="VAW30949.1"/>
    </source>
</evidence>
<sequence length="95" mass="10695">MSFEWLNKFQKTMEKPENYAEKTLAQYRLGMKAKGAIVGVAIFIDEDGCAPCQALDSDALYHPDEAPHLPLPNCTKEGHCGCVYRPVMSYQQVKK</sequence>